<dbReference type="PROSITE" id="PS51257">
    <property type="entry name" value="PROKAR_LIPOPROTEIN"/>
    <property type="match status" value="1"/>
</dbReference>
<sequence>MSNSIRTLARRAALVAATGAAAVVLAACGGDGADRAAGGAGHGDAGSHGPTGSPSPTGAHNPQDVAFAQGMIPHHRQALEMARLAGGRASTGAVKDLAARIEKAQDPEIRTMTGWLKAWGEDVPAAGGDGMDHSAPGHAGMPGMMGDEDMAALEKLTGKAFDVQFLTLMVEHHEGAVEMARTEQSKGRYGPAKAMADDIVTAQKAEISEMKRMLGDKS</sequence>
<comment type="caution">
    <text evidence="4">The sequence shown here is derived from an EMBL/GenBank/DDBJ whole genome shotgun (WGS) entry which is preliminary data.</text>
</comment>
<dbReference type="InterPro" id="IPR012347">
    <property type="entry name" value="Ferritin-like"/>
</dbReference>
<reference evidence="5" key="1">
    <citation type="submission" date="2015-02" db="EMBL/GenBank/DDBJ databases">
        <authorList>
            <person name="Ju K.-S."/>
            <person name="Doroghazi J.R."/>
            <person name="Metcalf W."/>
        </authorList>
    </citation>
    <scope>NUCLEOTIDE SEQUENCE [LARGE SCALE GENOMIC DNA]</scope>
    <source>
        <strain evidence="5">NRRL B-16380</strain>
    </source>
</reference>
<keyword evidence="5" id="KW-1185">Reference proteome</keyword>
<feature type="domain" description="DUF305" evidence="3">
    <location>
        <begin position="64"/>
        <end position="214"/>
    </location>
</feature>
<proteinExistence type="predicted"/>
<accession>A0A0M2H028</accession>
<dbReference type="Proteomes" id="UP000034786">
    <property type="component" value="Unassembled WGS sequence"/>
</dbReference>
<feature type="region of interest" description="Disordered" evidence="1">
    <location>
        <begin position="35"/>
        <end position="63"/>
    </location>
</feature>
<name>A0A0M2H028_9ACTN</name>
<feature type="compositionally biased region" description="Polar residues" evidence="1">
    <location>
        <begin position="50"/>
        <end position="60"/>
    </location>
</feature>
<evidence type="ECO:0000256" key="1">
    <source>
        <dbReference type="SAM" id="MobiDB-lite"/>
    </source>
</evidence>
<feature type="signal peptide" evidence="2">
    <location>
        <begin position="1"/>
        <end position="26"/>
    </location>
</feature>
<dbReference type="InterPro" id="IPR005183">
    <property type="entry name" value="DUF305_CopM-like"/>
</dbReference>
<feature type="chain" id="PRO_5039426911" evidence="2">
    <location>
        <begin position="27"/>
        <end position="218"/>
    </location>
</feature>
<dbReference type="RefSeq" id="WP_031131358.1">
    <property type="nucleotide sequence ID" value="NZ_JYJH01000001.1"/>
</dbReference>
<evidence type="ECO:0000259" key="3">
    <source>
        <dbReference type="Pfam" id="PF03713"/>
    </source>
</evidence>
<dbReference type="EMBL" id="JYJH01000001">
    <property type="protein sequence ID" value="KJK41374.1"/>
    <property type="molecule type" value="Genomic_DNA"/>
</dbReference>
<evidence type="ECO:0000256" key="2">
    <source>
        <dbReference type="SAM" id="SignalP"/>
    </source>
</evidence>
<dbReference type="PATRIC" id="fig|284040.3.peg.130"/>
<organism evidence="4 5">
    <name type="scientific">Streptomyces variegatus</name>
    <dbReference type="NCBI Taxonomy" id="284040"/>
    <lineage>
        <taxon>Bacteria</taxon>
        <taxon>Bacillati</taxon>
        <taxon>Actinomycetota</taxon>
        <taxon>Actinomycetes</taxon>
        <taxon>Kitasatosporales</taxon>
        <taxon>Streptomycetaceae</taxon>
        <taxon>Streptomyces</taxon>
    </lineage>
</organism>
<dbReference type="PANTHER" id="PTHR36933:SF1">
    <property type="entry name" value="SLL0788 PROTEIN"/>
    <property type="match status" value="1"/>
</dbReference>
<evidence type="ECO:0000313" key="5">
    <source>
        <dbReference type="Proteomes" id="UP000034786"/>
    </source>
</evidence>
<dbReference type="Gene3D" id="1.20.1260.10">
    <property type="match status" value="1"/>
</dbReference>
<protein>
    <submittedName>
        <fullName evidence="4">Copper resistance protein</fullName>
    </submittedName>
</protein>
<gene>
    <name evidence="4" type="ORF">UK15_00630</name>
</gene>
<dbReference type="PANTHER" id="PTHR36933">
    <property type="entry name" value="SLL0788 PROTEIN"/>
    <property type="match status" value="1"/>
</dbReference>
<dbReference type="Pfam" id="PF03713">
    <property type="entry name" value="DUF305"/>
    <property type="match status" value="1"/>
</dbReference>
<dbReference type="AlphaFoldDB" id="A0A0M2H028"/>
<evidence type="ECO:0000313" key="4">
    <source>
        <dbReference type="EMBL" id="KJK41374.1"/>
    </source>
</evidence>
<keyword evidence="2" id="KW-0732">Signal</keyword>